<keyword evidence="8" id="KW-0464">Manganese</keyword>
<dbReference type="InterPro" id="IPR006035">
    <property type="entry name" value="Ureohydrolase"/>
</dbReference>
<dbReference type="CDD" id="cd09989">
    <property type="entry name" value="Arginase"/>
    <property type="match status" value="1"/>
</dbReference>
<comment type="similarity">
    <text evidence="9">Belongs to the arginase family.</text>
</comment>
<dbReference type="GO" id="GO:0030145">
    <property type="term" value="F:manganese ion binding"/>
    <property type="evidence" value="ECO:0007669"/>
    <property type="project" value="TreeGrafter"/>
</dbReference>
<dbReference type="Proteomes" id="UP000249547">
    <property type="component" value="Unassembled WGS sequence"/>
</dbReference>
<evidence type="ECO:0000256" key="2">
    <source>
        <dbReference type="ARBA" id="ARBA00005098"/>
    </source>
</evidence>
<comment type="caution">
    <text evidence="10">The sequence shown here is derived from an EMBL/GenBank/DDBJ whole genome shotgun (WGS) entry which is preliminary data.</text>
</comment>
<dbReference type="PROSITE" id="PS51409">
    <property type="entry name" value="ARGINASE_2"/>
    <property type="match status" value="1"/>
</dbReference>
<dbReference type="PANTHER" id="PTHR43782">
    <property type="entry name" value="ARGINASE"/>
    <property type="match status" value="1"/>
</dbReference>
<accession>A0A327QG64</accession>
<dbReference type="OrthoDB" id="9788689at2"/>
<keyword evidence="5" id="KW-0056">Arginine metabolism</keyword>
<sequence length="315" mass="35154">MKNIKIIEVKSEIGAGTRGASLGVDAIKIAALDFMSNFFVHFPTEEIETENKLLFEPIESPYAKRIKGTLALYERISKSVADTVKQNWFPIVLSGDHSTAGATIAGLKMARPGSKLGVIWIDAHADLHTPYTTPSGNMHGMPLATAIAEDNEDNKVHEVDDNTAKMWNALKNIGKIAPKVSPEDIVFISLRDYEKEEEYLIKKHGMKVITTSEVRRKGPENIARSVFRYLSDCDMLYVSFDVDSLDSSISKGTGTPVSNGLREREAEDLVSKFMQHRKICCFEITEVNPTLDRENLMAEIAFNILQRSVNVLMMN</sequence>
<reference evidence="10 11" key="1">
    <citation type="submission" date="2018-06" db="EMBL/GenBank/DDBJ databases">
        <title>Genomic Encyclopedia of Archaeal and Bacterial Type Strains, Phase II (KMG-II): from individual species to whole genera.</title>
        <authorList>
            <person name="Goeker M."/>
        </authorList>
    </citation>
    <scope>NUCLEOTIDE SEQUENCE [LARGE SCALE GENOMIC DNA]</scope>
    <source>
        <strain evidence="10 11">DSM 23857</strain>
    </source>
</reference>
<dbReference type="PRINTS" id="PR00116">
    <property type="entry name" value="ARGINASE"/>
</dbReference>
<evidence type="ECO:0000256" key="3">
    <source>
        <dbReference type="ARBA" id="ARBA00012168"/>
    </source>
</evidence>
<keyword evidence="7" id="KW-0378">Hydrolase</keyword>
<dbReference type="InterPro" id="IPR014033">
    <property type="entry name" value="Arginase"/>
</dbReference>
<evidence type="ECO:0000256" key="6">
    <source>
        <dbReference type="ARBA" id="ARBA00022723"/>
    </source>
</evidence>
<dbReference type="AlphaFoldDB" id="A0A327QG64"/>
<evidence type="ECO:0000256" key="5">
    <source>
        <dbReference type="ARBA" id="ARBA00022503"/>
    </source>
</evidence>
<organism evidence="10 11">
    <name type="scientific">Chitinophaga skermanii</name>
    <dbReference type="NCBI Taxonomy" id="331697"/>
    <lineage>
        <taxon>Bacteria</taxon>
        <taxon>Pseudomonadati</taxon>
        <taxon>Bacteroidota</taxon>
        <taxon>Chitinophagia</taxon>
        <taxon>Chitinophagales</taxon>
        <taxon>Chitinophagaceae</taxon>
        <taxon>Chitinophaga</taxon>
    </lineage>
</organism>
<dbReference type="GO" id="GO:0005829">
    <property type="term" value="C:cytosol"/>
    <property type="evidence" value="ECO:0007669"/>
    <property type="project" value="TreeGrafter"/>
</dbReference>
<dbReference type="InterPro" id="IPR023696">
    <property type="entry name" value="Ureohydrolase_dom_sf"/>
</dbReference>
<comment type="cofactor">
    <cofactor evidence="1">
        <name>Mn(2+)</name>
        <dbReference type="ChEBI" id="CHEBI:29035"/>
    </cofactor>
</comment>
<name>A0A327QG64_9BACT</name>
<comment type="pathway">
    <text evidence="2">Nitrogen metabolism; urea cycle; L-ornithine and urea from L-arginine: step 1/1.</text>
</comment>
<protein>
    <recommendedName>
        <fullName evidence="4">Arginase</fullName>
        <ecNumber evidence="3">3.5.3.1</ecNumber>
    </recommendedName>
</protein>
<evidence type="ECO:0000256" key="8">
    <source>
        <dbReference type="ARBA" id="ARBA00023211"/>
    </source>
</evidence>
<proteinExistence type="inferred from homology"/>
<dbReference type="RefSeq" id="WP_111598750.1">
    <property type="nucleotide sequence ID" value="NZ_QLLL01000006.1"/>
</dbReference>
<gene>
    <name evidence="10" type="ORF">LX64_03312</name>
</gene>
<dbReference type="GO" id="GO:0006525">
    <property type="term" value="P:arginine metabolic process"/>
    <property type="evidence" value="ECO:0007669"/>
    <property type="project" value="UniProtKB-KW"/>
</dbReference>
<dbReference type="GO" id="GO:0004053">
    <property type="term" value="F:arginase activity"/>
    <property type="evidence" value="ECO:0007669"/>
    <property type="project" value="UniProtKB-EC"/>
</dbReference>
<keyword evidence="11" id="KW-1185">Reference proteome</keyword>
<keyword evidence="6" id="KW-0479">Metal-binding</keyword>
<evidence type="ECO:0000256" key="7">
    <source>
        <dbReference type="ARBA" id="ARBA00022801"/>
    </source>
</evidence>
<evidence type="ECO:0000313" key="10">
    <source>
        <dbReference type="EMBL" id="RAJ02303.1"/>
    </source>
</evidence>
<dbReference type="Pfam" id="PF00491">
    <property type="entry name" value="Arginase"/>
    <property type="match status" value="1"/>
</dbReference>
<evidence type="ECO:0000256" key="9">
    <source>
        <dbReference type="PROSITE-ProRule" id="PRU00742"/>
    </source>
</evidence>
<evidence type="ECO:0000256" key="1">
    <source>
        <dbReference type="ARBA" id="ARBA00001936"/>
    </source>
</evidence>
<dbReference type="Gene3D" id="3.40.800.10">
    <property type="entry name" value="Ureohydrolase domain"/>
    <property type="match status" value="1"/>
</dbReference>
<dbReference type="EMBL" id="QLLL01000006">
    <property type="protein sequence ID" value="RAJ02303.1"/>
    <property type="molecule type" value="Genomic_DNA"/>
</dbReference>
<dbReference type="EC" id="3.5.3.1" evidence="3"/>
<evidence type="ECO:0000256" key="4">
    <source>
        <dbReference type="ARBA" id="ARBA00018123"/>
    </source>
</evidence>
<evidence type="ECO:0000313" key="11">
    <source>
        <dbReference type="Proteomes" id="UP000249547"/>
    </source>
</evidence>
<dbReference type="SUPFAM" id="SSF52768">
    <property type="entry name" value="Arginase/deacetylase"/>
    <property type="match status" value="1"/>
</dbReference>
<dbReference type="PANTHER" id="PTHR43782:SF3">
    <property type="entry name" value="ARGINASE"/>
    <property type="match status" value="1"/>
</dbReference>